<protein>
    <submittedName>
        <fullName evidence="1">Uncharacterized protein</fullName>
    </submittedName>
</protein>
<evidence type="ECO:0000313" key="2">
    <source>
        <dbReference type="Proteomes" id="UP001148629"/>
    </source>
</evidence>
<dbReference type="Proteomes" id="UP001148629">
    <property type="component" value="Unassembled WGS sequence"/>
</dbReference>
<dbReference type="EMBL" id="JANRMS010000130">
    <property type="protein sequence ID" value="KAJ3545983.1"/>
    <property type="molecule type" value="Genomic_DNA"/>
</dbReference>
<keyword evidence="2" id="KW-1185">Reference proteome</keyword>
<name>A0ACC1STK6_9HYPO</name>
<accession>A0ACC1STK6</accession>
<sequence length="858" mass="95072">MSSKLIVIIGATGNQGGSVASVFLKEPGWKVRALTRDTSSTKAQALAAQGAEVIEADIDEPASLPAAFKDANTIFAVSNFWALYGDPASKSKAKPGQPLNVWAGERETEQLKNVIDAAAKVGTLERFILSSLSNATKWSGGKYTHVYHFDSKAKAVDYARDNYPELWAKTSIYQAGLFLSNFADPMSRPIKNADGVVQFIGAADPNVKLPYTVAEEDSGPIVKALLQDPAGRNLIGYREWLTTQEVASIFTKVTGLKAEAIVKQKEHELFIPEDLRIEIQDNIAYFNEFGYEGRNDPTVIHPRDAIQTPASTGPGALALLTAPVKNDYWDLVAQLPPLPIIEDLVDVFFSEVNWHFQILNESFFIELYQTWVRTSPSRNSPPGQTASLELLFFPALLFQVLAIALLFLPESSQCRNDLILWDLPAKTTLSDKYSRIGSHLADLFHQCNIMLVMIQHDLAKSLWLKSNNKGLASWQFLGRAIRQAQALGLHLSSETVHDCEGGSEDALSLIWLAEHRRRLWATLFSWDSHMAVLLSRPRAINMSDCTAVTPIGCDIPLDRSNALPIPVNPLAKPPMFTNRLFTYALGKKIHEILSLSAHTRQVSDYGIVTRLHNEIVELWRNHHPALRCNNVDTTWDKQYPIVQRQRELAKAMASSVILTLHRDHIAIHPESRFEAMKAALACLEAQDALMSLLPPNQRGIYGLSCHCIDACIFIAYATRLEDMADQGMLDRVQAAIQQSIIRLRHLEDESSFAKHGLRAMEKALESIRSRVQPVDPSNGYARDPPLNTAPLSSNESIEQSLNMTIHSGQFHPGVFEQAEDASLAIADLGVLGFEVAGSLAMEEAFLGEAPYYPDPRGQ</sequence>
<gene>
    <name evidence="1" type="ORF">NM208_g2233</name>
</gene>
<proteinExistence type="predicted"/>
<organism evidence="1 2">
    <name type="scientific">Fusarium decemcellulare</name>
    <dbReference type="NCBI Taxonomy" id="57161"/>
    <lineage>
        <taxon>Eukaryota</taxon>
        <taxon>Fungi</taxon>
        <taxon>Dikarya</taxon>
        <taxon>Ascomycota</taxon>
        <taxon>Pezizomycotina</taxon>
        <taxon>Sordariomycetes</taxon>
        <taxon>Hypocreomycetidae</taxon>
        <taxon>Hypocreales</taxon>
        <taxon>Nectriaceae</taxon>
        <taxon>Fusarium</taxon>
        <taxon>Fusarium decemcellulare species complex</taxon>
    </lineage>
</organism>
<evidence type="ECO:0000313" key="1">
    <source>
        <dbReference type="EMBL" id="KAJ3545983.1"/>
    </source>
</evidence>
<comment type="caution">
    <text evidence="1">The sequence shown here is derived from an EMBL/GenBank/DDBJ whole genome shotgun (WGS) entry which is preliminary data.</text>
</comment>
<reference evidence="1" key="1">
    <citation type="submission" date="2022-08" db="EMBL/GenBank/DDBJ databases">
        <title>Genome Sequence of Fusarium decemcellulare.</title>
        <authorList>
            <person name="Buettner E."/>
        </authorList>
    </citation>
    <scope>NUCLEOTIDE SEQUENCE</scope>
    <source>
        <strain evidence="1">Babe19</strain>
    </source>
</reference>